<gene>
    <name evidence="2" type="ORF">Gotri_012005</name>
</gene>
<sequence length="31" mass="3689">MEYKRGERQITLPCKHVYHAGCGNRWLSINK</sequence>
<keyword evidence="3" id="KW-1185">Reference proteome</keyword>
<organism evidence="2 3">
    <name type="scientific">Gossypium trilobum</name>
    <dbReference type="NCBI Taxonomy" id="34281"/>
    <lineage>
        <taxon>Eukaryota</taxon>
        <taxon>Viridiplantae</taxon>
        <taxon>Streptophyta</taxon>
        <taxon>Embryophyta</taxon>
        <taxon>Tracheophyta</taxon>
        <taxon>Spermatophyta</taxon>
        <taxon>Magnoliopsida</taxon>
        <taxon>eudicotyledons</taxon>
        <taxon>Gunneridae</taxon>
        <taxon>Pentapetalae</taxon>
        <taxon>rosids</taxon>
        <taxon>malvids</taxon>
        <taxon>Malvales</taxon>
        <taxon>Malvaceae</taxon>
        <taxon>Malvoideae</taxon>
        <taxon>Gossypium</taxon>
    </lineage>
</organism>
<evidence type="ECO:0000313" key="3">
    <source>
        <dbReference type="Proteomes" id="UP000593568"/>
    </source>
</evidence>
<dbReference type="GO" id="GO:0048437">
    <property type="term" value="P:floral organ development"/>
    <property type="evidence" value="ECO:0007669"/>
    <property type="project" value="TreeGrafter"/>
</dbReference>
<dbReference type="PANTHER" id="PTHR46400:SF5">
    <property type="entry name" value="RING-TYPE DOMAIN-CONTAINING PROTEIN"/>
    <property type="match status" value="1"/>
</dbReference>
<proteinExistence type="predicted"/>
<accession>A0A7J9DPA1</accession>
<dbReference type="InterPro" id="IPR033276">
    <property type="entry name" value="BB"/>
</dbReference>
<dbReference type="EMBL" id="JABEZW010000004">
    <property type="protein sequence ID" value="MBA0762374.1"/>
    <property type="molecule type" value="Genomic_DNA"/>
</dbReference>
<dbReference type="GO" id="GO:0004842">
    <property type="term" value="F:ubiquitin-protein transferase activity"/>
    <property type="evidence" value="ECO:0007669"/>
    <property type="project" value="InterPro"/>
</dbReference>
<evidence type="ECO:0000259" key="1">
    <source>
        <dbReference type="Pfam" id="PF13639"/>
    </source>
</evidence>
<comment type="caution">
    <text evidence="2">The sequence shown here is derived from an EMBL/GenBank/DDBJ whole genome shotgun (WGS) entry which is preliminary data.</text>
</comment>
<name>A0A7J9DPA1_9ROSI</name>
<dbReference type="Pfam" id="PF13639">
    <property type="entry name" value="zf-RING_2"/>
    <property type="match status" value="1"/>
</dbReference>
<protein>
    <recommendedName>
        <fullName evidence="1">RING-type domain-containing protein</fullName>
    </recommendedName>
</protein>
<dbReference type="GO" id="GO:0046621">
    <property type="term" value="P:negative regulation of organ growth"/>
    <property type="evidence" value="ECO:0007669"/>
    <property type="project" value="InterPro"/>
</dbReference>
<dbReference type="Gene3D" id="3.30.40.10">
    <property type="entry name" value="Zinc/RING finger domain, C3HC4 (zinc finger)"/>
    <property type="match status" value="1"/>
</dbReference>
<evidence type="ECO:0000313" key="2">
    <source>
        <dbReference type="EMBL" id="MBA0762374.1"/>
    </source>
</evidence>
<feature type="domain" description="RING-type" evidence="1">
    <location>
        <begin position="2"/>
        <end position="30"/>
    </location>
</feature>
<dbReference type="InterPro" id="IPR013083">
    <property type="entry name" value="Znf_RING/FYVE/PHD"/>
</dbReference>
<dbReference type="AlphaFoldDB" id="A0A7J9DPA1"/>
<dbReference type="SUPFAM" id="SSF57850">
    <property type="entry name" value="RING/U-box"/>
    <property type="match status" value="1"/>
</dbReference>
<dbReference type="InterPro" id="IPR001841">
    <property type="entry name" value="Znf_RING"/>
</dbReference>
<dbReference type="GO" id="GO:0031624">
    <property type="term" value="F:ubiquitin conjugating enzyme binding"/>
    <property type="evidence" value="ECO:0007669"/>
    <property type="project" value="TreeGrafter"/>
</dbReference>
<dbReference type="Proteomes" id="UP000593568">
    <property type="component" value="Unassembled WGS sequence"/>
</dbReference>
<feature type="non-terminal residue" evidence="2">
    <location>
        <position position="31"/>
    </location>
</feature>
<reference evidence="2 3" key="1">
    <citation type="journal article" date="2019" name="Genome Biol. Evol.">
        <title>Insights into the evolution of the New World diploid cottons (Gossypium, subgenus Houzingenia) based on genome sequencing.</title>
        <authorList>
            <person name="Grover C.E."/>
            <person name="Arick M.A. 2nd"/>
            <person name="Thrash A."/>
            <person name="Conover J.L."/>
            <person name="Sanders W.S."/>
            <person name="Peterson D.G."/>
            <person name="Frelichowski J.E."/>
            <person name="Scheffler J.A."/>
            <person name="Scheffler B.E."/>
            <person name="Wendel J.F."/>
        </authorList>
    </citation>
    <scope>NUCLEOTIDE SEQUENCE [LARGE SCALE GENOMIC DNA]</scope>
    <source>
        <strain evidence="2">8</strain>
        <tissue evidence="2">Leaf</tissue>
    </source>
</reference>
<dbReference type="GO" id="GO:0016567">
    <property type="term" value="P:protein ubiquitination"/>
    <property type="evidence" value="ECO:0007669"/>
    <property type="project" value="InterPro"/>
</dbReference>
<dbReference type="PANTHER" id="PTHR46400">
    <property type="entry name" value="RING/U-BOX SUPERFAMILY PROTEIN"/>
    <property type="match status" value="1"/>
</dbReference>